<name>A0A0E3GME4_CARMV</name>
<organismHost>
    <name type="scientific">Dianthus caryophyllus</name>
    <name type="common">Carnation</name>
    <name type="synonym">Clove pink</name>
    <dbReference type="NCBI Taxonomy" id="3570"/>
</organismHost>
<feature type="transmembrane region" description="Helical" evidence="1">
    <location>
        <begin position="6"/>
        <end position="30"/>
    </location>
</feature>
<protein>
    <submittedName>
        <fullName evidence="2">Gp3</fullName>
    </submittedName>
</protein>
<keyword evidence="1" id="KW-0812">Transmembrane</keyword>
<organismHost>
    <name type="scientific">Saponaria officinalis</name>
    <name type="common">Common soapwort</name>
    <name type="synonym">Lychnis saponaria</name>
    <dbReference type="NCBI Taxonomy" id="3572"/>
</organismHost>
<keyword evidence="1" id="KW-0472">Membrane</keyword>
<organismHost>
    <name type="scientific">Malus domestica</name>
    <name type="common">Apple</name>
    <name type="synonym">Pyrus malus</name>
    <dbReference type="NCBI Taxonomy" id="3750"/>
</organismHost>
<dbReference type="EMBL" id="KR002041">
    <property type="protein sequence ID" value="AKA60712.1"/>
    <property type="molecule type" value="Genomic_RNA"/>
</dbReference>
<organismHost>
    <name type="scientific">Begonia</name>
    <dbReference type="NCBI Taxonomy" id="3681"/>
</organismHost>
<keyword evidence="1" id="KW-1133">Transmembrane helix</keyword>
<sequence length="245" mass="26915">MGLPSLLVEGVIGCTLVGGLVAVGSAALAVRATIGVVEFNRECVRGARRIVSSGGKCLIVQSPYGNPNQGLIRGEDEEIDNVEESTPEELTQLIEVKAEVDGKEVVVSKKRVVNRHLRQRFVRSIAVEAKNHFGGDISPSKANYLSVSKFLTGKCKERHVVPAHTRDCVSAAMVLVFTPDVHEIRMMAGLASDAAYGRKIAMASILNRKGWCWRLMVNPLDRARWWEMWCVVNGFDSNKPVTFPK</sequence>
<organismHost>
    <name type="scientific">Dianthus barbatus</name>
    <dbReference type="NCBI Taxonomy" id="278075"/>
</organismHost>
<organismHost>
    <name type="scientific">Dianthus chinensis</name>
    <name type="common">rainbow pink</name>
    <dbReference type="NCBI Taxonomy" id="118431"/>
</organismHost>
<evidence type="ECO:0000313" key="2">
    <source>
        <dbReference type="EMBL" id="AKA60712.1"/>
    </source>
</evidence>
<proteinExistence type="predicted"/>
<accession>A0A0E3GME4</accession>
<organism evidence="2">
    <name type="scientific">Carnation mottle virus</name>
    <name type="common">CarMV</name>
    <dbReference type="NCBI Taxonomy" id="11986"/>
    <lineage>
        <taxon>Viruses</taxon>
        <taxon>Riboviria</taxon>
        <taxon>Orthornavirae</taxon>
        <taxon>Kitrinoviricota</taxon>
        <taxon>Tolucaviricetes</taxon>
        <taxon>Tolivirales</taxon>
        <taxon>Tombusviridae</taxon>
        <taxon>Procedovirinae</taxon>
        <taxon>Alphacarmovirus</taxon>
        <taxon>Alphacarmovirus dianthi</taxon>
    </lineage>
</organism>
<organismHost>
    <name type="scientific">Dianthus superbus</name>
    <dbReference type="NCBI Taxonomy" id="288950"/>
</organismHost>
<reference evidence="2" key="1">
    <citation type="journal article" date="2015" name="Genome Announc.">
        <title>Complete genome sequence of a carnation mottle virus infecting hop plants.</title>
        <authorList>
            <person name="Jo Y."/>
            <person name="Choi H."/>
            <person name="Cho W.K."/>
        </authorList>
    </citation>
    <scope>NUCLEOTIDE SEQUENCE</scope>
    <source>
        <strain evidence="2">Japan</strain>
    </source>
</reference>
<evidence type="ECO:0000256" key="1">
    <source>
        <dbReference type="SAM" id="Phobius"/>
    </source>
</evidence>